<gene>
    <name evidence="6" type="ORF">C7C56_023045</name>
</gene>
<dbReference type="InterPro" id="IPR000847">
    <property type="entry name" value="LysR_HTH_N"/>
</dbReference>
<dbReference type="InterPro" id="IPR005119">
    <property type="entry name" value="LysR_subst-bd"/>
</dbReference>
<comment type="similarity">
    <text evidence="1">Belongs to the LysR transcriptional regulatory family.</text>
</comment>
<dbReference type="InterPro" id="IPR036390">
    <property type="entry name" value="WH_DNA-bd_sf"/>
</dbReference>
<accession>A0A2U2HES8</accession>
<proteinExistence type="inferred from homology"/>
<keyword evidence="2" id="KW-0805">Transcription regulation</keyword>
<dbReference type="SUPFAM" id="SSF53850">
    <property type="entry name" value="Periplasmic binding protein-like II"/>
    <property type="match status" value="1"/>
</dbReference>
<dbReference type="AlphaFoldDB" id="A0A2U2HES8"/>
<dbReference type="PANTHER" id="PTHR30126">
    <property type="entry name" value="HTH-TYPE TRANSCRIPTIONAL REGULATOR"/>
    <property type="match status" value="1"/>
</dbReference>
<feature type="domain" description="HTH lysR-type" evidence="5">
    <location>
        <begin position="29"/>
        <end position="85"/>
    </location>
</feature>
<evidence type="ECO:0000256" key="4">
    <source>
        <dbReference type="ARBA" id="ARBA00023163"/>
    </source>
</evidence>
<dbReference type="Pfam" id="PF00126">
    <property type="entry name" value="HTH_1"/>
    <property type="match status" value="1"/>
</dbReference>
<evidence type="ECO:0000256" key="3">
    <source>
        <dbReference type="ARBA" id="ARBA00023125"/>
    </source>
</evidence>
<dbReference type="PANTHER" id="PTHR30126:SF98">
    <property type="entry name" value="HTH-TYPE TRANSCRIPTIONAL ACTIVATOR BAUR"/>
    <property type="match status" value="1"/>
</dbReference>
<evidence type="ECO:0000313" key="7">
    <source>
        <dbReference type="Proteomes" id="UP000241421"/>
    </source>
</evidence>
<evidence type="ECO:0000259" key="5">
    <source>
        <dbReference type="PROSITE" id="PS50931"/>
    </source>
</evidence>
<keyword evidence="4" id="KW-0804">Transcription</keyword>
<dbReference type="PROSITE" id="PS50931">
    <property type="entry name" value="HTH_LYSR"/>
    <property type="match status" value="1"/>
</dbReference>
<protein>
    <submittedName>
        <fullName evidence="6">LysR family transcriptional regulator</fullName>
    </submittedName>
</protein>
<name>A0A2U2HES8_9BURK</name>
<organism evidence="6 7">
    <name type="scientific">Massilia glaciei</name>
    <dbReference type="NCBI Taxonomy" id="1524097"/>
    <lineage>
        <taxon>Bacteria</taxon>
        <taxon>Pseudomonadati</taxon>
        <taxon>Pseudomonadota</taxon>
        <taxon>Betaproteobacteria</taxon>
        <taxon>Burkholderiales</taxon>
        <taxon>Oxalobacteraceae</taxon>
        <taxon>Telluria group</taxon>
        <taxon>Massilia</taxon>
    </lineage>
</organism>
<reference evidence="6 7" key="1">
    <citation type="submission" date="2018-04" db="EMBL/GenBank/DDBJ databases">
        <title>Massilia violaceinigra sp. nov., a novel purple-pigmented bacterium isolated from Tianshan glacier, Xinjiang, China.</title>
        <authorList>
            <person name="Wang H."/>
        </authorList>
    </citation>
    <scope>NUCLEOTIDE SEQUENCE [LARGE SCALE GENOMIC DNA]</scope>
    <source>
        <strain evidence="6 7">B448-2</strain>
    </source>
</reference>
<dbReference type="CDD" id="cd05466">
    <property type="entry name" value="PBP2_LTTR_substrate"/>
    <property type="match status" value="1"/>
</dbReference>
<comment type="caution">
    <text evidence="6">The sequence shown here is derived from an EMBL/GenBank/DDBJ whole genome shotgun (WGS) entry which is preliminary data.</text>
</comment>
<dbReference type="Pfam" id="PF03466">
    <property type="entry name" value="LysR_substrate"/>
    <property type="match status" value="1"/>
</dbReference>
<dbReference type="GO" id="GO:0000976">
    <property type="term" value="F:transcription cis-regulatory region binding"/>
    <property type="evidence" value="ECO:0007669"/>
    <property type="project" value="TreeGrafter"/>
</dbReference>
<dbReference type="GO" id="GO:0003700">
    <property type="term" value="F:DNA-binding transcription factor activity"/>
    <property type="evidence" value="ECO:0007669"/>
    <property type="project" value="InterPro"/>
</dbReference>
<dbReference type="EMBL" id="PXWF02000299">
    <property type="protein sequence ID" value="PWF42263.1"/>
    <property type="molecule type" value="Genomic_DNA"/>
</dbReference>
<dbReference type="InterPro" id="IPR036388">
    <property type="entry name" value="WH-like_DNA-bd_sf"/>
</dbReference>
<dbReference type="Proteomes" id="UP000241421">
    <property type="component" value="Unassembled WGS sequence"/>
</dbReference>
<evidence type="ECO:0000313" key="6">
    <source>
        <dbReference type="EMBL" id="PWF42263.1"/>
    </source>
</evidence>
<keyword evidence="7" id="KW-1185">Reference proteome</keyword>
<evidence type="ECO:0000256" key="1">
    <source>
        <dbReference type="ARBA" id="ARBA00009437"/>
    </source>
</evidence>
<dbReference type="Gene3D" id="1.10.10.10">
    <property type="entry name" value="Winged helix-like DNA-binding domain superfamily/Winged helix DNA-binding domain"/>
    <property type="match status" value="1"/>
</dbReference>
<dbReference type="Gene3D" id="3.40.190.10">
    <property type="entry name" value="Periplasmic binding protein-like II"/>
    <property type="match status" value="2"/>
</dbReference>
<keyword evidence="3" id="KW-0238">DNA-binding</keyword>
<sequence length="321" mass="34889">MTGETSSVEPARKLGAGIAPYMDTMSDADIRLLRIFCVVVASGGLSAATTELQADLSTVSRHIKDLEDKCGARLCNRGRSGFSLTPHGLLVHAAVQELFRALDSFRENINTLHADPVGELKLGVMDALLTDPQFPLAAAMHAYRKKAPRVRVRLSVCKPHDIERQVLNGELDAGVLSGRDKPAGLTYHPLYSEKSSLYCSELHPCYRKSDLDIDLSEDGCLELVEDPYTESLPLRGFAGVLRRAASADSIEAVALLISSGDYVGFLPEHFAGALSASIPLRRIRPDIFSYDQTIELVWRNGPVSTLLHGLFGQLGVGHRAP</sequence>
<dbReference type="SUPFAM" id="SSF46785">
    <property type="entry name" value="Winged helix' DNA-binding domain"/>
    <property type="match status" value="1"/>
</dbReference>
<dbReference type="OrthoDB" id="8587655at2"/>
<dbReference type="RefSeq" id="WP_106759703.1">
    <property type="nucleotide sequence ID" value="NZ_PXWF02000299.1"/>
</dbReference>
<evidence type="ECO:0000256" key="2">
    <source>
        <dbReference type="ARBA" id="ARBA00023015"/>
    </source>
</evidence>